<keyword evidence="2" id="KW-0472">Membrane</keyword>
<sequence length="827" mass="89934">MISTTITRAARVILQGYLTAAFFKVIVIDRTVLVVSRSEKVSVRLVTFTVCTSTAVLLLATTKAAQQFLSDDVHHVPVPKDVDDTAEPNARFTGGKVADTISTSKAFGAQAQPSSSPSMIESTEPAFDGPAEGLSTVDSDMTLIGCDEDLAKDVFSGDGISDLDSEWLADESTFYEHDCQVTARCLPDDEPEHTLPVEYDSHTIDNLIQTMSTLSLDDVPSHFSILSLDNVTSPISTISLDDVASPISTVSIDNVTSPISTISLDNVPSCLSPLGDVPSYFEVTHSFDNASFDDVLVDKSTSYEHDCQATAQCLTDDEPEHTLYAEYGSHTIDDLIRRMSILSLDNVPPPISTQSLDDVSSPISSLSLANVSSHSLTLLPRRTLYDHAIGTLPDPSQPSKLGSTHSLDDCTIAHPPGTLPPHSPQSSKCQLQCTQVHDYPIDDLIRMSDLSLNDIPSQLSTLRPHCAPHGHPVDALPTDNTKALALDDNLAIDMLPTNADASTFDDNHAIDMLPTNSDASTLDDNHAIAINALLQKSAALTLDDNYDIETLPNNADTLALDDNQAIDALLQSKAPALGDDASQLSKLQVHDNANDALLHVMNAFPLDDSQSRSSEHQLQSTLYGNAIDTLLQKMDALSLDDNPSRSEPRHILHDNILDDSPCYSPRHLHCNTSYMTTPPTLPSEISNVLLAIAALSPRNFNYDAPYTTMLSTPYCEMWNLLFSAAPRSLGRLYTTSTSVTYYQTRQISTHITSLRCQSPLRPIRMTRNGLPRCPLRHGITLSTRLQAPRTYHAPNIPQVFDEPEVPYDQISTTGQTAQRPPSLSPTT</sequence>
<evidence type="ECO:0000256" key="2">
    <source>
        <dbReference type="SAM" id="Phobius"/>
    </source>
</evidence>
<protein>
    <submittedName>
        <fullName evidence="3">Uncharacterized protein</fullName>
    </submittedName>
</protein>
<reference evidence="4" key="2">
    <citation type="submission" date="2015-01" db="EMBL/GenBank/DDBJ databases">
        <title>Evolutionary Origins and Diversification of the Mycorrhizal Mutualists.</title>
        <authorList>
            <consortium name="DOE Joint Genome Institute"/>
            <consortium name="Mycorrhizal Genomics Consortium"/>
            <person name="Kohler A."/>
            <person name="Kuo A."/>
            <person name="Nagy L.G."/>
            <person name="Floudas D."/>
            <person name="Copeland A."/>
            <person name="Barry K.W."/>
            <person name="Cichocki N."/>
            <person name="Veneault-Fourrey C."/>
            <person name="LaButti K."/>
            <person name="Lindquist E.A."/>
            <person name="Lipzen A."/>
            <person name="Lundell T."/>
            <person name="Morin E."/>
            <person name="Murat C."/>
            <person name="Riley R."/>
            <person name="Ohm R."/>
            <person name="Sun H."/>
            <person name="Tunlid A."/>
            <person name="Henrissat B."/>
            <person name="Grigoriev I.V."/>
            <person name="Hibbett D.S."/>
            <person name="Martin F."/>
        </authorList>
    </citation>
    <scope>NUCLEOTIDE SEQUENCE [LARGE SCALE GENOMIC DNA]</scope>
    <source>
        <strain evidence="4">UH-Slu-Lm8-n1</strain>
    </source>
</reference>
<reference evidence="3 4" key="1">
    <citation type="submission" date="2014-04" db="EMBL/GenBank/DDBJ databases">
        <authorList>
            <consortium name="DOE Joint Genome Institute"/>
            <person name="Kuo A."/>
            <person name="Ruytinx J."/>
            <person name="Rineau F."/>
            <person name="Colpaert J."/>
            <person name="Kohler A."/>
            <person name="Nagy L.G."/>
            <person name="Floudas D."/>
            <person name="Copeland A."/>
            <person name="Barry K.W."/>
            <person name="Cichocki N."/>
            <person name="Veneault-Fourrey C."/>
            <person name="LaButti K."/>
            <person name="Lindquist E.A."/>
            <person name="Lipzen A."/>
            <person name="Lundell T."/>
            <person name="Morin E."/>
            <person name="Murat C."/>
            <person name="Sun H."/>
            <person name="Tunlid A."/>
            <person name="Henrissat B."/>
            <person name="Grigoriev I.V."/>
            <person name="Hibbett D.S."/>
            <person name="Martin F."/>
            <person name="Nordberg H.P."/>
            <person name="Cantor M.N."/>
            <person name="Hua S.X."/>
        </authorList>
    </citation>
    <scope>NUCLEOTIDE SEQUENCE [LARGE SCALE GENOMIC DNA]</scope>
    <source>
        <strain evidence="3 4">UH-Slu-Lm8-n1</strain>
    </source>
</reference>
<feature type="transmembrane region" description="Helical" evidence="2">
    <location>
        <begin position="12"/>
        <end position="29"/>
    </location>
</feature>
<organism evidence="3 4">
    <name type="scientific">Suillus luteus UH-Slu-Lm8-n1</name>
    <dbReference type="NCBI Taxonomy" id="930992"/>
    <lineage>
        <taxon>Eukaryota</taxon>
        <taxon>Fungi</taxon>
        <taxon>Dikarya</taxon>
        <taxon>Basidiomycota</taxon>
        <taxon>Agaricomycotina</taxon>
        <taxon>Agaricomycetes</taxon>
        <taxon>Agaricomycetidae</taxon>
        <taxon>Boletales</taxon>
        <taxon>Suillineae</taxon>
        <taxon>Suillaceae</taxon>
        <taxon>Suillus</taxon>
    </lineage>
</organism>
<keyword evidence="2" id="KW-1133">Transmembrane helix</keyword>
<dbReference type="EMBL" id="KN835167">
    <property type="protein sequence ID" value="KIK45835.1"/>
    <property type="molecule type" value="Genomic_DNA"/>
</dbReference>
<accession>A0A0D0A6V9</accession>
<feature type="region of interest" description="Disordered" evidence="1">
    <location>
        <begin position="808"/>
        <end position="827"/>
    </location>
</feature>
<keyword evidence="2" id="KW-0812">Transmembrane</keyword>
<feature type="compositionally biased region" description="Polar residues" evidence="1">
    <location>
        <begin position="809"/>
        <end position="827"/>
    </location>
</feature>
<evidence type="ECO:0000313" key="4">
    <source>
        <dbReference type="Proteomes" id="UP000054485"/>
    </source>
</evidence>
<dbReference type="OrthoDB" id="2677812at2759"/>
<name>A0A0D0A6V9_9AGAM</name>
<dbReference type="InParanoid" id="A0A0D0A6V9"/>
<keyword evidence="4" id="KW-1185">Reference proteome</keyword>
<dbReference type="AlphaFoldDB" id="A0A0D0A6V9"/>
<proteinExistence type="predicted"/>
<feature type="compositionally biased region" description="Polar residues" evidence="1">
    <location>
        <begin position="107"/>
        <end position="121"/>
    </location>
</feature>
<dbReference type="Proteomes" id="UP000054485">
    <property type="component" value="Unassembled WGS sequence"/>
</dbReference>
<evidence type="ECO:0000256" key="1">
    <source>
        <dbReference type="SAM" id="MobiDB-lite"/>
    </source>
</evidence>
<evidence type="ECO:0000313" key="3">
    <source>
        <dbReference type="EMBL" id="KIK45835.1"/>
    </source>
</evidence>
<dbReference type="HOGENOM" id="CLU_399656_0_0_1"/>
<feature type="region of interest" description="Disordered" evidence="1">
    <location>
        <begin position="107"/>
        <end position="126"/>
    </location>
</feature>
<gene>
    <name evidence="3" type="ORF">CY34DRAFT_105344</name>
</gene>